<dbReference type="SUPFAM" id="SSF58104">
    <property type="entry name" value="Methyl-accepting chemotaxis protein (MCP) signaling domain"/>
    <property type="match status" value="1"/>
</dbReference>
<feature type="domain" description="Cytochrome c" evidence="9">
    <location>
        <begin position="142"/>
        <end position="265"/>
    </location>
</feature>
<dbReference type="PRINTS" id="PR00260">
    <property type="entry name" value="CHEMTRNSDUCR"/>
</dbReference>
<reference evidence="10" key="1">
    <citation type="submission" date="2021-01" db="EMBL/GenBank/DDBJ databases">
        <title>Modified the classification status of verrucomicrobia.</title>
        <authorList>
            <person name="Feng X."/>
        </authorList>
    </citation>
    <scope>NUCLEOTIDE SEQUENCE</scope>
    <source>
        <strain evidence="10">KCTC 13126</strain>
    </source>
</reference>
<dbReference type="Proteomes" id="UP000617628">
    <property type="component" value="Unassembled WGS sequence"/>
</dbReference>
<feature type="region of interest" description="Disordered" evidence="7">
    <location>
        <begin position="306"/>
        <end position="327"/>
    </location>
</feature>
<dbReference type="SMART" id="SM00283">
    <property type="entry name" value="MA"/>
    <property type="match status" value="1"/>
</dbReference>
<feature type="compositionally biased region" description="Polar residues" evidence="7">
    <location>
        <begin position="306"/>
        <end position="323"/>
    </location>
</feature>
<dbReference type="AlphaFoldDB" id="A0A934VQE7"/>
<dbReference type="Pfam" id="PF11845">
    <property type="entry name" value="Tll0287-like"/>
    <property type="match status" value="1"/>
</dbReference>
<dbReference type="GO" id="GO:0006935">
    <property type="term" value="P:chemotaxis"/>
    <property type="evidence" value="ECO:0007669"/>
    <property type="project" value="UniProtKB-KW"/>
</dbReference>
<dbReference type="PROSITE" id="PS50111">
    <property type="entry name" value="CHEMOTAXIS_TRANSDUC_2"/>
    <property type="match status" value="1"/>
</dbReference>
<evidence type="ECO:0000313" key="11">
    <source>
        <dbReference type="Proteomes" id="UP000617628"/>
    </source>
</evidence>
<evidence type="ECO:0000256" key="4">
    <source>
        <dbReference type="ARBA" id="ARBA00029447"/>
    </source>
</evidence>
<evidence type="ECO:0000256" key="1">
    <source>
        <dbReference type="ARBA" id="ARBA00022500"/>
    </source>
</evidence>
<evidence type="ECO:0000313" key="10">
    <source>
        <dbReference type="EMBL" id="MBK1878272.1"/>
    </source>
</evidence>
<dbReference type="PANTHER" id="PTHR43531:SF11">
    <property type="entry name" value="METHYL-ACCEPTING CHEMOTAXIS PROTEIN 3"/>
    <property type="match status" value="1"/>
</dbReference>
<keyword evidence="1" id="KW-0145">Chemotaxis</keyword>
<gene>
    <name evidence="10" type="ORF">JIN87_15435</name>
</gene>
<dbReference type="InterPro" id="IPR004089">
    <property type="entry name" value="MCPsignal_dom"/>
</dbReference>
<evidence type="ECO:0000259" key="9">
    <source>
        <dbReference type="PROSITE" id="PS51007"/>
    </source>
</evidence>
<dbReference type="Pfam" id="PF00015">
    <property type="entry name" value="MCPsignal"/>
    <property type="match status" value="1"/>
</dbReference>
<keyword evidence="5" id="KW-0807">Transducer</keyword>
<dbReference type="InterPro" id="IPR021796">
    <property type="entry name" value="Tll0287-like_dom"/>
</dbReference>
<dbReference type="GO" id="GO:0020037">
    <property type="term" value="F:heme binding"/>
    <property type="evidence" value="ECO:0007669"/>
    <property type="project" value="InterPro"/>
</dbReference>
<keyword evidence="3 6" id="KW-0408">Iron</keyword>
<dbReference type="Gene3D" id="1.10.287.950">
    <property type="entry name" value="Methyl-accepting chemotaxis protein"/>
    <property type="match status" value="1"/>
</dbReference>
<dbReference type="PANTHER" id="PTHR43531">
    <property type="entry name" value="PROTEIN ICFG"/>
    <property type="match status" value="1"/>
</dbReference>
<dbReference type="InterPro" id="IPR051310">
    <property type="entry name" value="MCP_chemotaxis"/>
</dbReference>
<dbReference type="EMBL" id="JAENIL010000028">
    <property type="protein sequence ID" value="MBK1878272.1"/>
    <property type="molecule type" value="Genomic_DNA"/>
</dbReference>
<keyword evidence="6" id="KW-0349">Heme</keyword>
<dbReference type="InterPro" id="IPR004090">
    <property type="entry name" value="Chemotax_Me-accpt_rcpt"/>
</dbReference>
<dbReference type="InterPro" id="IPR009056">
    <property type="entry name" value="Cyt_c-like_dom"/>
</dbReference>
<dbReference type="GO" id="GO:0004888">
    <property type="term" value="F:transmembrane signaling receptor activity"/>
    <property type="evidence" value="ECO:0007669"/>
    <property type="project" value="InterPro"/>
</dbReference>
<protein>
    <submittedName>
        <fullName evidence="10">DUF3365 domain-containing protein</fullName>
    </submittedName>
</protein>
<evidence type="ECO:0000256" key="3">
    <source>
        <dbReference type="ARBA" id="ARBA00023004"/>
    </source>
</evidence>
<dbReference type="GO" id="GO:0046872">
    <property type="term" value="F:metal ion binding"/>
    <property type="evidence" value="ECO:0007669"/>
    <property type="project" value="UniProtKB-KW"/>
</dbReference>
<evidence type="ECO:0000256" key="7">
    <source>
        <dbReference type="SAM" id="MobiDB-lite"/>
    </source>
</evidence>
<dbReference type="PROSITE" id="PS51257">
    <property type="entry name" value="PROKAR_LIPOPROTEIN"/>
    <property type="match status" value="1"/>
</dbReference>
<keyword evidence="2 6" id="KW-0479">Metal-binding</keyword>
<dbReference type="GO" id="GO:0007165">
    <property type="term" value="P:signal transduction"/>
    <property type="evidence" value="ECO:0007669"/>
    <property type="project" value="UniProtKB-KW"/>
</dbReference>
<dbReference type="GO" id="GO:0016020">
    <property type="term" value="C:membrane"/>
    <property type="evidence" value="ECO:0007669"/>
    <property type="project" value="InterPro"/>
</dbReference>
<dbReference type="RefSeq" id="WP_200356485.1">
    <property type="nucleotide sequence ID" value="NZ_JAENIL010000028.1"/>
</dbReference>
<proteinExistence type="inferred from homology"/>
<evidence type="ECO:0000256" key="2">
    <source>
        <dbReference type="ARBA" id="ARBA00022723"/>
    </source>
</evidence>
<feature type="region of interest" description="Disordered" evidence="7">
    <location>
        <begin position="531"/>
        <end position="551"/>
    </location>
</feature>
<keyword evidence="11" id="KW-1185">Reference proteome</keyword>
<evidence type="ECO:0000256" key="5">
    <source>
        <dbReference type="PROSITE-ProRule" id="PRU00284"/>
    </source>
</evidence>
<feature type="domain" description="Methyl-accepting transducer" evidence="8">
    <location>
        <begin position="264"/>
        <end position="493"/>
    </location>
</feature>
<evidence type="ECO:0000259" key="8">
    <source>
        <dbReference type="PROSITE" id="PS50111"/>
    </source>
</evidence>
<comment type="similarity">
    <text evidence="4">Belongs to the methyl-accepting chemotaxis (MCP) protein family.</text>
</comment>
<name>A0A934VQE7_9BACT</name>
<organism evidence="10 11">
    <name type="scientific">Pelagicoccus mobilis</name>
    <dbReference type="NCBI Taxonomy" id="415221"/>
    <lineage>
        <taxon>Bacteria</taxon>
        <taxon>Pseudomonadati</taxon>
        <taxon>Verrucomicrobiota</taxon>
        <taxon>Opitutia</taxon>
        <taxon>Puniceicoccales</taxon>
        <taxon>Pelagicoccaceae</taxon>
        <taxon>Pelagicoccus</taxon>
    </lineage>
</organism>
<dbReference type="PROSITE" id="PS51007">
    <property type="entry name" value="CYTC"/>
    <property type="match status" value="1"/>
</dbReference>
<comment type="caution">
    <text evidence="10">The sequence shown here is derived from an EMBL/GenBank/DDBJ whole genome shotgun (WGS) entry which is preliminary data.</text>
</comment>
<dbReference type="GO" id="GO:0009055">
    <property type="term" value="F:electron transfer activity"/>
    <property type="evidence" value="ECO:0007669"/>
    <property type="project" value="InterPro"/>
</dbReference>
<accession>A0A934VQE7</accession>
<evidence type="ECO:0000256" key="6">
    <source>
        <dbReference type="PROSITE-ProRule" id="PRU00433"/>
    </source>
</evidence>
<sequence length="551" mass="58402">MKLSSRILLAASVAAVLTAVGCVATVYVTAKSNRIAAIKDEMAGILAQADNVIESMDRMYASGAFDTGNLLKQAKEKSGGKPLKETYRGTAFYDTIPVVSAWKSVEAMAEQRGFEFTIPTKPGIEARNARNDYGREYVELFEYFESGEDLFVGDRNGEAEIVAATPVKLRESCLSCHGNPSESLSGDGLDVLGFPMENMRVGEIKGAFVLRAKMDDDAVVAETVAKASGVGAVVLVLVLGTFYIFNKRYITNPVREVIAKLDVTSQKATRASVEVSQSSNSLANGASEQAATIEQTASSLETLSQMTHKNTDSTKSATETASEARSVAEQGVANMKTMVETMNTIKASSDSVSNILKTIDEIAFQTNILALNAAVEAARAGDAGTGFAVVADEVRNLAHRSAKAANETSAKLEESIANSEMGVKVCETVGESLSTILNKVALVDEIMNQISQATGEQGEGIAQINVAIRQMNQITQQNASDAEQTAAASTDLSSLGLELGSLVGNLSSIVDGQERRANASLGLENQMDLASSLPEAASRPPPKRLEDLVRL</sequence>
<dbReference type="CDD" id="cd11386">
    <property type="entry name" value="MCP_signal"/>
    <property type="match status" value="1"/>
</dbReference>